<dbReference type="InterPro" id="IPR000835">
    <property type="entry name" value="HTH_MarR-typ"/>
</dbReference>
<reference evidence="3" key="1">
    <citation type="submission" date="2017-04" db="EMBL/GenBank/DDBJ databases">
        <authorList>
            <person name="Varghese N."/>
            <person name="Submissions S."/>
        </authorList>
    </citation>
    <scope>NUCLEOTIDE SEQUENCE [LARGE SCALE GENOMIC DNA]</scope>
    <source>
        <strain evidence="3">Dd16</strain>
    </source>
</reference>
<name>A0A1X7FZE2_9SPHN</name>
<dbReference type="EMBL" id="LT840185">
    <property type="protein sequence ID" value="SMF61494.1"/>
    <property type="molecule type" value="Genomic_DNA"/>
</dbReference>
<dbReference type="GO" id="GO:0003700">
    <property type="term" value="F:DNA-binding transcription factor activity"/>
    <property type="evidence" value="ECO:0007669"/>
    <property type="project" value="InterPro"/>
</dbReference>
<dbReference type="OrthoDB" id="7594920at2"/>
<dbReference type="GO" id="GO:0003677">
    <property type="term" value="F:DNA binding"/>
    <property type="evidence" value="ECO:0007669"/>
    <property type="project" value="UniProtKB-KW"/>
</dbReference>
<evidence type="ECO:0000313" key="2">
    <source>
        <dbReference type="EMBL" id="SMF61494.1"/>
    </source>
</evidence>
<accession>A0A1X7FZE2</accession>
<dbReference type="Pfam" id="PF13463">
    <property type="entry name" value="HTH_27"/>
    <property type="match status" value="1"/>
</dbReference>
<evidence type="ECO:0000259" key="1">
    <source>
        <dbReference type="Pfam" id="PF13463"/>
    </source>
</evidence>
<sequence length="305" mass="32880">MAADGFAMTSYGHQPSALLLTDGDAAAARVRQMAERANLRICGSDRIADAIGRIERQAAMDAVLVEIEHDPGPMLDRLLERLAADTAASRYGAVIVAPPALIDAIAARGEGRIEHLCDPSEEERALATAAAAGRTQARLHDVVKSGVSPNLQQLSAEVGRIASMLAELSEQGEDAALARAAVEEGGAAIDPEALRHFIRVRRMRERFFHPALFADPAWDMLLDLMASRLEGTKVAVSSLCIAAAVPPTTALRWIKTLTDHGLFVRQADPADGRRVFIELSDDAARAMEGWYRATMKLLQQVDAKD</sequence>
<dbReference type="AlphaFoldDB" id="A0A1X7FZE2"/>
<dbReference type="InterPro" id="IPR036388">
    <property type="entry name" value="WH-like_DNA-bd_sf"/>
</dbReference>
<dbReference type="Proteomes" id="UP000192934">
    <property type="component" value="Chromosome I"/>
</dbReference>
<dbReference type="RefSeq" id="WP_085217353.1">
    <property type="nucleotide sequence ID" value="NZ_LT840185.1"/>
</dbReference>
<dbReference type="Gene3D" id="1.10.10.10">
    <property type="entry name" value="Winged helix-like DNA-binding domain superfamily/Winged helix DNA-binding domain"/>
    <property type="match status" value="1"/>
</dbReference>
<organism evidence="2 3">
    <name type="scientific">Allosphingosinicella indica</name>
    <dbReference type="NCBI Taxonomy" id="941907"/>
    <lineage>
        <taxon>Bacteria</taxon>
        <taxon>Pseudomonadati</taxon>
        <taxon>Pseudomonadota</taxon>
        <taxon>Alphaproteobacteria</taxon>
        <taxon>Sphingomonadales</taxon>
        <taxon>Sphingomonadaceae</taxon>
        <taxon>Allosphingosinicella</taxon>
    </lineage>
</organism>
<dbReference type="STRING" id="941907.SAMN06295910_0484"/>
<proteinExistence type="predicted"/>
<dbReference type="SUPFAM" id="SSF46785">
    <property type="entry name" value="Winged helix' DNA-binding domain"/>
    <property type="match status" value="1"/>
</dbReference>
<keyword evidence="2" id="KW-0238">DNA-binding</keyword>
<gene>
    <name evidence="2" type="ORF">SAMN06295910_0484</name>
</gene>
<evidence type="ECO:0000313" key="3">
    <source>
        <dbReference type="Proteomes" id="UP000192934"/>
    </source>
</evidence>
<dbReference type="InterPro" id="IPR036390">
    <property type="entry name" value="WH_DNA-bd_sf"/>
</dbReference>
<feature type="domain" description="HTH marR-type" evidence="1">
    <location>
        <begin position="233"/>
        <end position="282"/>
    </location>
</feature>
<protein>
    <submittedName>
        <fullName evidence="2">Winged helix DNA-binding domain-containing protein</fullName>
    </submittedName>
</protein>
<keyword evidence="3" id="KW-1185">Reference proteome</keyword>